<organism evidence="11 12">
    <name type="scientific">Xylanibacter ruminicola</name>
    <name type="common">Prevotella ruminicola</name>
    <dbReference type="NCBI Taxonomy" id="839"/>
    <lineage>
        <taxon>Bacteria</taxon>
        <taxon>Pseudomonadati</taxon>
        <taxon>Bacteroidota</taxon>
        <taxon>Bacteroidia</taxon>
        <taxon>Bacteroidales</taxon>
        <taxon>Prevotellaceae</taxon>
        <taxon>Xylanibacter</taxon>
    </lineage>
</organism>
<sequence length="241" mass="27260">MKKKSILSLIIAMFLSSNIAFAQQSDKVYLTADEVPNAVYWLPSPPAPGSSQFMYDISQYYWGKQQRLDTLRAQKAIREAAYEVADMVPQFCSAFGMEISKQKTPAIYKVVERAVLTIRLSATKPKATYMRKRPYVYFNEPTLVPAEEEELRTNGSYPSGHTVRGWGMALLLCEINPAAQDALFKLGYEWGQSRVIAGFHWQSDVDASRMLAAACYARLHTCKPFLDDMAAAKKEFEKLSR</sequence>
<evidence type="ECO:0000256" key="5">
    <source>
        <dbReference type="ARBA" id="ARBA00022729"/>
    </source>
</evidence>
<dbReference type="GO" id="GO:0003993">
    <property type="term" value="F:acid phosphatase activity"/>
    <property type="evidence" value="ECO:0007669"/>
    <property type="project" value="UniProtKB-EC"/>
</dbReference>
<evidence type="ECO:0000256" key="2">
    <source>
        <dbReference type="ARBA" id="ARBA00004418"/>
    </source>
</evidence>
<dbReference type="InterPro" id="IPR001011">
    <property type="entry name" value="Acid_Pase_classA_bac"/>
</dbReference>
<dbReference type="InterPro" id="IPR018296">
    <property type="entry name" value="Acid_Pase_classA_bac_CS"/>
</dbReference>
<keyword evidence="5 9" id="KW-0732">Signal</keyword>
<dbReference type="CDD" id="cd03397">
    <property type="entry name" value="PAP2_acid_phosphatase"/>
    <property type="match status" value="1"/>
</dbReference>
<dbReference type="SMART" id="SM00014">
    <property type="entry name" value="acidPPc"/>
    <property type="match status" value="1"/>
</dbReference>
<dbReference type="EMBL" id="FRBD01000023">
    <property type="protein sequence ID" value="SHL11050.1"/>
    <property type="molecule type" value="Genomic_DNA"/>
</dbReference>
<dbReference type="InterPro" id="IPR000326">
    <property type="entry name" value="PAP2/HPO"/>
</dbReference>
<dbReference type="PIRSF" id="PIRSF000897">
    <property type="entry name" value="Acid_Ptase_ClsA"/>
    <property type="match status" value="1"/>
</dbReference>
<keyword evidence="6" id="KW-0574">Periplasm</keyword>
<dbReference type="Gene3D" id="1.20.144.10">
    <property type="entry name" value="Phosphatidic acid phosphatase type 2/haloperoxidase"/>
    <property type="match status" value="1"/>
</dbReference>
<evidence type="ECO:0000313" key="12">
    <source>
        <dbReference type="Proteomes" id="UP000184130"/>
    </source>
</evidence>
<evidence type="ECO:0000256" key="3">
    <source>
        <dbReference type="ARBA" id="ARBA00009017"/>
    </source>
</evidence>
<dbReference type="AlphaFoldDB" id="A0A1M6XYJ1"/>
<dbReference type="PROSITE" id="PS01157">
    <property type="entry name" value="ACID_PHOSPH_CL_A"/>
    <property type="match status" value="1"/>
</dbReference>
<feature type="chain" id="PRO_5012296979" description="Acid phosphatase" evidence="9">
    <location>
        <begin position="23"/>
        <end position="241"/>
    </location>
</feature>
<dbReference type="EC" id="3.1.3.2" evidence="4 8"/>
<dbReference type="SUPFAM" id="SSF48317">
    <property type="entry name" value="Acid phosphatase/Vanadium-dependent haloperoxidase"/>
    <property type="match status" value="1"/>
</dbReference>
<dbReference type="Proteomes" id="UP000184130">
    <property type="component" value="Unassembled WGS sequence"/>
</dbReference>
<reference evidence="11 12" key="1">
    <citation type="submission" date="2016-11" db="EMBL/GenBank/DDBJ databases">
        <authorList>
            <person name="Jaros S."/>
            <person name="Januszkiewicz K."/>
            <person name="Wedrychowicz H."/>
        </authorList>
    </citation>
    <scope>NUCLEOTIDE SEQUENCE [LARGE SCALE GENOMIC DNA]</scope>
    <source>
        <strain evidence="11 12">KHT3</strain>
    </source>
</reference>
<keyword evidence="7 8" id="KW-0378">Hydrolase</keyword>
<dbReference type="OrthoDB" id="9805301at2"/>
<comment type="catalytic activity">
    <reaction evidence="1 8">
        <text>a phosphate monoester + H2O = an alcohol + phosphate</text>
        <dbReference type="Rhea" id="RHEA:15017"/>
        <dbReference type="ChEBI" id="CHEBI:15377"/>
        <dbReference type="ChEBI" id="CHEBI:30879"/>
        <dbReference type="ChEBI" id="CHEBI:43474"/>
        <dbReference type="ChEBI" id="CHEBI:67140"/>
        <dbReference type="EC" id="3.1.3.2"/>
    </reaction>
</comment>
<feature type="signal peptide" evidence="9">
    <location>
        <begin position="1"/>
        <end position="22"/>
    </location>
</feature>
<evidence type="ECO:0000313" key="11">
    <source>
        <dbReference type="EMBL" id="SHL11050.1"/>
    </source>
</evidence>
<accession>A0A1M6XYJ1</accession>
<evidence type="ECO:0000256" key="4">
    <source>
        <dbReference type="ARBA" id="ARBA00012646"/>
    </source>
</evidence>
<evidence type="ECO:0000256" key="6">
    <source>
        <dbReference type="ARBA" id="ARBA00022764"/>
    </source>
</evidence>
<dbReference type="RefSeq" id="WP_073210640.1">
    <property type="nucleotide sequence ID" value="NZ_FRBD01000023.1"/>
</dbReference>
<evidence type="ECO:0000256" key="9">
    <source>
        <dbReference type="SAM" id="SignalP"/>
    </source>
</evidence>
<evidence type="ECO:0000256" key="8">
    <source>
        <dbReference type="PIRNR" id="PIRNR000897"/>
    </source>
</evidence>
<dbReference type="InterPro" id="IPR036938">
    <property type="entry name" value="PAP2/HPO_sf"/>
</dbReference>
<protein>
    <recommendedName>
        <fullName evidence="4 8">Acid phosphatase</fullName>
        <ecNumber evidence="4 8">3.1.3.2</ecNumber>
    </recommendedName>
</protein>
<comment type="similarity">
    <text evidence="3 8">Belongs to the class A bacterial acid phosphatase family.</text>
</comment>
<dbReference type="PRINTS" id="PR00483">
    <property type="entry name" value="BACPHPHTASE"/>
</dbReference>
<comment type="subcellular location">
    <subcellularLocation>
        <location evidence="2">Periplasm</location>
    </subcellularLocation>
</comment>
<dbReference type="GO" id="GO:0030288">
    <property type="term" value="C:outer membrane-bounded periplasmic space"/>
    <property type="evidence" value="ECO:0007669"/>
    <property type="project" value="InterPro"/>
</dbReference>
<evidence type="ECO:0000259" key="10">
    <source>
        <dbReference type="SMART" id="SM00014"/>
    </source>
</evidence>
<proteinExistence type="inferred from homology"/>
<gene>
    <name evidence="11" type="ORF">SAMN05216463_1236</name>
</gene>
<name>A0A1M6XYJ1_XYLRU</name>
<feature type="domain" description="Phosphatidic acid phosphatase type 2/haloperoxidase" evidence="10">
    <location>
        <begin position="106"/>
        <end position="220"/>
    </location>
</feature>
<dbReference type="Pfam" id="PF01569">
    <property type="entry name" value="PAP2"/>
    <property type="match status" value="1"/>
</dbReference>
<evidence type="ECO:0000256" key="7">
    <source>
        <dbReference type="ARBA" id="ARBA00022801"/>
    </source>
</evidence>
<evidence type="ECO:0000256" key="1">
    <source>
        <dbReference type="ARBA" id="ARBA00000032"/>
    </source>
</evidence>